<evidence type="ECO:0000313" key="1">
    <source>
        <dbReference type="EMBL" id="OGY91771.1"/>
    </source>
</evidence>
<evidence type="ECO:0000313" key="2">
    <source>
        <dbReference type="Proteomes" id="UP000178248"/>
    </source>
</evidence>
<dbReference type="Proteomes" id="UP000178248">
    <property type="component" value="Unassembled WGS sequence"/>
</dbReference>
<dbReference type="EMBL" id="MHKM01000012">
    <property type="protein sequence ID" value="OGY91771.1"/>
    <property type="molecule type" value="Genomic_DNA"/>
</dbReference>
<evidence type="ECO:0008006" key="3">
    <source>
        <dbReference type="Google" id="ProtNLM"/>
    </source>
</evidence>
<sequence>MKGTFRVATATIAPQSITISGEIRSGRLIPGMEAYVQSGVIIIEALFDKSGQELQKAGMKGSPLAIKCSYEGSALKDLSAGDILEFNDTKASSVKKGLVLTPEIG</sequence>
<dbReference type="STRING" id="1798551.A3B30_01925"/>
<comment type="caution">
    <text evidence="1">The sequence shown here is derived from an EMBL/GenBank/DDBJ whole genome shotgun (WGS) entry which is preliminary data.</text>
</comment>
<gene>
    <name evidence="1" type="ORF">A3B30_01925</name>
</gene>
<name>A0A1G2BRM4_9BACT</name>
<protein>
    <recommendedName>
        <fullName evidence="3">Translation elongation factor EFTu-like domain-containing protein</fullName>
    </recommendedName>
</protein>
<accession>A0A1G2BRM4</accession>
<proteinExistence type="predicted"/>
<reference evidence="1 2" key="1">
    <citation type="journal article" date="2016" name="Nat. Commun.">
        <title>Thousands of microbial genomes shed light on interconnected biogeochemical processes in an aquifer system.</title>
        <authorList>
            <person name="Anantharaman K."/>
            <person name="Brown C.T."/>
            <person name="Hug L.A."/>
            <person name="Sharon I."/>
            <person name="Castelle C.J."/>
            <person name="Probst A.J."/>
            <person name="Thomas B.C."/>
            <person name="Singh A."/>
            <person name="Wilkins M.J."/>
            <person name="Karaoz U."/>
            <person name="Brodie E.L."/>
            <person name="Williams K.H."/>
            <person name="Hubbard S.S."/>
            <person name="Banfield J.F."/>
        </authorList>
    </citation>
    <scope>NUCLEOTIDE SEQUENCE [LARGE SCALE GENOMIC DNA]</scope>
</reference>
<dbReference type="AlphaFoldDB" id="A0A1G2BRM4"/>
<organism evidence="1 2">
    <name type="scientific">Candidatus Komeilibacteria bacterium RIFCSPLOWO2_01_FULL_52_15</name>
    <dbReference type="NCBI Taxonomy" id="1798551"/>
    <lineage>
        <taxon>Bacteria</taxon>
        <taxon>Candidatus Komeiliibacteriota</taxon>
    </lineage>
</organism>